<evidence type="ECO:0000256" key="1">
    <source>
        <dbReference type="SAM" id="Phobius"/>
    </source>
</evidence>
<evidence type="ECO:0000313" key="3">
    <source>
        <dbReference type="Proteomes" id="UP001601444"/>
    </source>
</evidence>
<keyword evidence="1" id="KW-0812">Transmembrane</keyword>
<proteinExistence type="predicted"/>
<feature type="transmembrane region" description="Helical" evidence="1">
    <location>
        <begin position="94"/>
        <end position="115"/>
    </location>
</feature>
<keyword evidence="3" id="KW-1185">Reference proteome</keyword>
<dbReference type="RefSeq" id="WP_387703057.1">
    <property type="nucleotide sequence ID" value="NZ_JBIAMX010000028.1"/>
</dbReference>
<evidence type="ECO:0008006" key="4">
    <source>
        <dbReference type="Google" id="ProtNLM"/>
    </source>
</evidence>
<dbReference type="Proteomes" id="UP001601444">
    <property type="component" value="Unassembled WGS sequence"/>
</dbReference>
<evidence type="ECO:0000313" key="2">
    <source>
        <dbReference type="EMBL" id="MFF0546872.1"/>
    </source>
</evidence>
<keyword evidence="1" id="KW-0472">Membrane</keyword>
<protein>
    <recommendedName>
        <fullName evidence="4">Transposase</fullName>
    </recommendedName>
</protein>
<keyword evidence="1" id="KW-1133">Transmembrane helix</keyword>
<sequence>MTRRRKLVQPHPYRAEVVVVGTAPDGSRTYEQRYPCAELDCHMTWHTTPRCPHRNVWGSRTQYAWTAPDRILAKVQHQQAVRASAAYTDRQHRWHLVIAIVSITALTALMIASNYM</sequence>
<dbReference type="EMBL" id="JBIAMX010000028">
    <property type="protein sequence ID" value="MFF0546872.1"/>
    <property type="molecule type" value="Genomic_DNA"/>
</dbReference>
<reference evidence="2 3" key="1">
    <citation type="submission" date="2024-10" db="EMBL/GenBank/DDBJ databases">
        <title>The Natural Products Discovery Center: Release of the First 8490 Sequenced Strains for Exploring Actinobacteria Biosynthetic Diversity.</title>
        <authorList>
            <person name="Kalkreuter E."/>
            <person name="Kautsar S.A."/>
            <person name="Yang D."/>
            <person name="Bader C.D."/>
            <person name="Teijaro C.N."/>
            <person name="Fluegel L."/>
            <person name="Davis C.M."/>
            <person name="Simpson J.R."/>
            <person name="Lauterbach L."/>
            <person name="Steele A.D."/>
            <person name="Gui C."/>
            <person name="Meng S."/>
            <person name="Li G."/>
            <person name="Viehrig K."/>
            <person name="Ye F."/>
            <person name="Su P."/>
            <person name="Kiefer A.F."/>
            <person name="Nichols A."/>
            <person name="Cepeda A.J."/>
            <person name="Yan W."/>
            <person name="Fan B."/>
            <person name="Jiang Y."/>
            <person name="Adhikari A."/>
            <person name="Zheng C.-J."/>
            <person name="Schuster L."/>
            <person name="Cowan T.M."/>
            <person name="Smanski M.J."/>
            <person name="Chevrette M.G."/>
            <person name="De Carvalho L.P.S."/>
            <person name="Shen B."/>
        </authorList>
    </citation>
    <scope>NUCLEOTIDE SEQUENCE [LARGE SCALE GENOMIC DNA]</scope>
    <source>
        <strain evidence="2 3">NPDC004045</strain>
    </source>
</reference>
<accession>A0ABW6PX58</accession>
<comment type="caution">
    <text evidence="2">The sequence shown here is derived from an EMBL/GenBank/DDBJ whole genome shotgun (WGS) entry which is preliminary data.</text>
</comment>
<name>A0ABW6PX58_9NOCA</name>
<organism evidence="2 3">
    <name type="scientific">Nocardia thailandica</name>
    <dbReference type="NCBI Taxonomy" id="257275"/>
    <lineage>
        <taxon>Bacteria</taxon>
        <taxon>Bacillati</taxon>
        <taxon>Actinomycetota</taxon>
        <taxon>Actinomycetes</taxon>
        <taxon>Mycobacteriales</taxon>
        <taxon>Nocardiaceae</taxon>
        <taxon>Nocardia</taxon>
    </lineage>
</organism>
<gene>
    <name evidence="2" type="ORF">ACFYTF_28950</name>
</gene>